<dbReference type="PANTHER" id="PTHR20544:SF2">
    <property type="entry name" value="TESTIS SPECIFIC 10"/>
    <property type="match status" value="1"/>
</dbReference>
<evidence type="ECO:0000313" key="5">
    <source>
        <dbReference type="EMBL" id="VDN24740.1"/>
    </source>
</evidence>
<comment type="subcellular location">
    <subcellularLocation>
        <location evidence="1">Cytoplasm</location>
        <location evidence="1">Cytoskeleton</location>
        <location evidence="1">Microtubule organizing center</location>
        <location evidence="1">Centrosome</location>
        <location evidence="1">Centriole</location>
    </subcellularLocation>
</comment>
<keyword evidence="2" id="KW-0963">Cytoplasm</keyword>
<dbReference type="OrthoDB" id="10254663at2759"/>
<gene>
    <name evidence="5" type="ORF">DILT_LOCUS14496</name>
</gene>
<dbReference type="GO" id="GO:0005814">
    <property type="term" value="C:centriole"/>
    <property type="evidence" value="ECO:0007669"/>
    <property type="project" value="UniProtKB-SubCell"/>
</dbReference>
<evidence type="ECO:0000256" key="3">
    <source>
        <dbReference type="ARBA" id="ARBA00023212"/>
    </source>
</evidence>
<dbReference type="Proteomes" id="UP000281553">
    <property type="component" value="Unassembled WGS sequence"/>
</dbReference>
<dbReference type="InterPro" id="IPR051877">
    <property type="entry name" value="Centriole_BasalBody_StrucProt"/>
</dbReference>
<evidence type="ECO:0000256" key="1">
    <source>
        <dbReference type="ARBA" id="ARBA00004114"/>
    </source>
</evidence>
<sequence>MSMAQERFLKVRCTLDNLGYKQPLGMDSLPLVEKIITDLVNAKDTLSRTKHELESRAETVGRVEEFIAPYKSDNARLVKEINLTHKDMDDLRLKYDETVRDMASKIRNLESLNSDLQFFNSQCLNKLKAYESETKRMAEQLVVLQEKNFQAVVFTPSRYFI</sequence>
<name>A0A3P7MEN2_DIBLA</name>
<organism evidence="5 6">
    <name type="scientific">Dibothriocephalus latus</name>
    <name type="common">Fish tapeworm</name>
    <name type="synonym">Diphyllobothrium latum</name>
    <dbReference type="NCBI Taxonomy" id="60516"/>
    <lineage>
        <taxon>Eukaryota</taxon>
        <taxon>Metazoa</taxon>
        <taxon>Spiralia</taxon>
        <taxon>Lophotrochozoa</taxon>
        <taxon>Platyhelminthes</taxon>
        <taxon>Cestoda</taxon>
        <taxon>Eucestoda</taxon>
        <taxon>Diphyllobothriidea</taxon>
        <taxon>Diphyllobothriidae</taxon>
        <taxon>Dibothriocephalus</taxon>
    </lineage>
</organism>
<proteinExistence type="inferred from homology"/>
<accession>A0A3P7MEN2</accession>
<evidence type="ECO:0000313" key="6">
    <source>
        <dbReference type="Proteomes" id="UP000281553"/>
    </source>
</evidence>
<evidence type="ECO:0000256" key="2">
    <source>
        <dbReference type="ARBA" id="ARBA00022490"/>
    </source>
</evidence>
<keyword evidence="3" id="KW-0206">Cytoskeleton</keyword>
<protein>
    <submittedName>
        <fullName evidence="5">Uncharacterized protein</fullName>
    </submittedName>
</protein>
<reference evidence="5 6" key="1">
    <citation type="submission" date="2018-11" db="EMBL/GenBank/DDBJ databases">
        <authorList>
            <consortium name="Pathogen Informatics"/>
        </authorList>
    </citation>
    <scope>NUCLEOTIDE SEQUENCE [LARGE SCALE GENOMIC DNA]</scope>
</reference>
<dbReference type="AlphaFoldDB" id="A0A3P7MEN2"/>
<comment type="similarity">
    <text evidence="4">Belongs to the CEP135/TSGA10 family.</text>
</comment>
<dbReference type="EMBL" id="UYRU01074530">
    <property type="protein sequence ID" value="VDN24740.1"/>
    <property type="molecule type" value="Genomic_DNA"/>
</dbReference>
<evidence type="ECO:0000256" key="4">
    <source>
        <dbReference type="ARBA" id="ARBA00038123"/>
    </source>
</evidence>
<keyword evidence="6" id="KW-1185">Reference proteome</keyword>
<dbReference type="PANTHER" id="PTHR20544">
    <property type="entry name" value="CENTROSOMAL PROTEIN CEP135"/>
    <property type="match status" value="1"/>
</dbReference>